<name>A0A3L6PX54_PANMI</name>
<dbReference type="PANTHER" id="PTHR48143:SF1">
    <property type="entry name" value="ZINC FINGER GRF-TYPE DOMAIN-CONTAINING PROTEIN"/>
    <property type="match status" value="1"/>
</dbReference>
<evidence type="ECO:0000313" key="2">
    <source>
        <dbReference type="EMBL" id="RLM65099.1"/>
    </source>
</evidence>
<proteinExistence type="predicted"/>
<dbReference type="EMBL" id="PQIB02000015">
    <property type="protein sequence ID" value="RLM65099.1"/>
    <property type="molecule type" value="Genomic_DNA"/>
</dbReference>
<evidence type="ECO:0000313" key="3">
    <source>
        <dbReference type="Proteomes" id="UP000275267"/>
    </source>
</evidence>
<gene>
    <name evidence="2" type="ORF">C2845_PM16G02810</name>
</gene>
<dbReference type="OrthoDB" id="663665at2759"/>
<keyword evidence="3" id="KW-1185">Reference proteome</keyword>
<sequence>MSSSGLTYIPWNKVTAQVPEGIQVPMCFCGSLCKLMESKVLGDDFGMRFFMCENYEYDPTIRRGKDRPKWLDTEQSQQDKDWVEREARWARERWQGMLHKEQKEEKRKKDQEEIRRRFEEVERVEAQKREVDREMKQERARRAKEAGPEAIA</sequence>
<dbReference type="STRING" id="4540.A0A3L6PX54"/>
<dbReference type="PANTHER" id="PTHR48143">
    <property type="entry name" value="ZINC FINGER GRF-TYPE DOMAIN-CONTAINING PROTEIN"/>
    <property type="match status" value="1"/>
</dbReference>
<dbReference type="Proteomes" id="UP000275267">
    <property type="component" value="Unassembled WGS sequence"/>
</dbReference>
<dbReference type="AlphaFoldDB" id="A0A3L6PX54"/>
<comment type="caution">
    <text evidence="2">The sequence shown here is derived from an EMBL/GenBank/DDBJ whole genome shotgun (WGS) entry which is preliminary data.</text>
</comment>
<protein>
    <submittedName>
        <fullName evidence="2">Uncharacterized protein</fullName>
    </submittedName>
</protein>
<accession>A0A3L6PX54</accession>
<evidence type="ECO:0000256" key="1">
    <source>
        <dbReference type="SAM" id="MobiDB-lite"/>
    </source>
</evidence>
<reference evidence="3" key="1">
    <citation type="journal article" date="2019" name="Nat. Commun.">
        <title>The genome of broomcorn millet.</title>
        <authorList>
            <person name="Zou C."/>
            <person name="Miki D."/>
            <person name="Li D."/>
            <person name="Tang Q."/>
            <person name="Xiao L."/>
            <person name="Rajput S."/>
            <person name="Deng P."/>
            <person name="Jia W."/>
            <person name="Huang R."/>
            <person name="Zhang M."/>
            <person name="Sun Y."/>
            <person name="Hu J."/>
            <person name="Fu X."/>
            <person name="Schnable P.S."/>
            <person name="Li F."/>
            <person name="Zhang H."/>
            <person name="Feng B."/>
            <person name="Zhu X."/>
            <person name="Liu R."/>
            <person name="Schnable J.C."/>
            <person name="Zhu J.-K."/>
            <person name="Zhang H."/>
        </authorList>
    </citation>
    <scope>NUCLEOTIDE SEQUENCE [LARGE SCALE GENOMIC DNA]</scope>
</reference>
<feature type="region of interest" description="Disordered" evidence="1">
    <location>
        <begin position="125"/>
        <end position="152"/>
    </location>
</feature>
<organism evidence="2 3">
    <name type="scientific">Panicum miliaceum</name>
    <name type="common">Proso millet</name>
    <name type="synonym">Broomcorn millet</name>
    <dbReference type="NCBI Taxonomy" id="4540"/>
    <lineage>
        <taxon>Eukaryota</taxon>
        <taxon>Viridiplantae</taxon>
        <taxon>Streptophyta</taxon>
        <taxon>Embryophyta</taxon>
        <taxon>Tracheophyta</taxon>
        <taxon>Spermatophyta</taxon>
        <taxon>Magnoliopsida</taxon>
        <taxon>Liliopsida</taxon>
        <taxon>Poales</taxon>
        <taxon>Poaceae</taxon>
        <taxon>PACMAD clade</taxon>
        <taxon>Panicoideae</taxon>
        <taxon>Panicodae</taxon>
        <taxon>Paniceae</taxon>
        <taxon>Panicinae</taxon>
        <taxon>Panicum</taxon>
        <taxon>Panicum sect. Panicum</taxon>
    </lineage>
</organism>